<dbReference type="EC" id="1.7.2.3" evidence="5"/>
<gene>
    <name evidence="5" type="primary">dorA</name>
    <name evidence="5" type="ORF">BLL52_2184</name>
</gene>
<keyword evidence="6" id="KW-1185">Reference proteome</keyword>
<dbReference type="Pfam" id="PF01568">
    <property type="entry name" value="Molydop_binding"/>
    <property type="match status" value="1"/>
</dbReference>
<keyword evidence="3 5" id="KW-0560">Oxidoreductase</keyword>
<dbReference type="GO" id="GO:0009055">
    <property type="term" value="F:electron transfer activity"/>
    <property type="evidence" value="ECO:0007669"/>
    <property type="project" value="TreeGrafter"/>
</dbReference>
<proteinExistence type="predicted"/>
<accession>A0A1Q8YD87</accession>
<comment type="cofactor">
    <cofactor evidence="1">
        <name>Mo-bis(molybdopterin guanine dinucleotide)</name>
        <dbReference type="ChEBI" id="CHEBI:60539"/>
    </cofactor>
</comment>
<dbReference type="RefSeq" id="WP_241839106.1">
    <property type="nucleotide sequence ID" value="NZ_MSYM01000013.1"/>
</dbReference>
<evidence type="ECO:0000313" key="5">
    <source>
        <dbReference type="EMBL" id="OLP05955.1"/>
    </source>
</evidence>
<dbReference type="EMBL" id="MSYM01000013">
    <property type="protein sequence ID" value="OLP05955.1"/>
    <property type="molecule type" value="Genomic_DNA"/>
</dbReference>
<dbReference type="GO" id="GO:0030288">
    <property type="term" value="C:outer membrane-bounded periplasmic space"/>
    <property type="evidence" value="ECO:0007669"/>
    <property type="project" value="TreeGrafter"/>
</dbReference>
<dbReference type="AlphaFoldDB" id="A0A1Q8YD87"/>
<organism evidence="5 6">
    <name type="scientific">Rhodoferax antarcticus ANT.BR</name>
    <dbReference type="NCBI Taxonomy" id="1111071"/>
    <lineage>
        <taxon>Bacteria</taxon>
        <taxon>Pseudomonadati</taxon>
        <taxon>Pseudomonadota</taxon>
        <taxon>Betaproteobacteria</taxon>
        <taxon>Burkholderiales</taxon>
        <taxon>Comamonadaceae</taxon>
        <taxon>Rhodoferax</taxon>
    </lineage>
</organism>
<dbReference type="InterPro" id="IPR006657">
    <property type="entry name" value="MoPterin_dinucl-bd_dom"/>
</dbReference>
<keyword evidence="2" id="KW-0500">Molybdenum</keyword>
<feature type="domain" description="Molybdopterin dinucleotide-binding" evidence="4">
    <location>
        <begin position="2"/>
        <end position="76"/>
    </location>
</feature>
<dbReference type="PANTHER" id="PTHR43742">
    <property type="entry name" value="TRIMETHYLAMINE-N-OXIDE REDUCTASE"/>
    <property type="match status" value="1"/>
</dbReference>
<dbReference type="GO" id="GO:0030151">
    <property type="term" value="F:molybdenum ion binding"/>
    <property type="evidence" value="ECO:0007669"/>
    <property type="project" value="TreeGrafter"/>
</dbReference>
<evidence type="ECO:0000259" key="4">
    <source>
        <dbReference type="Pfam" id="PF01568"/>
    </source>
</evidence>
<name>A0A1Q8YD87_9BURK</name>
<dbReference type="SUPFAM" id="SSF50692">
    <property type="entry name" value="ADC-like"/>
    <property type="match status" value="1"/>
</dbReference>
<protein>
    <submittedName>
        <fullName evidence="5">Dimethyl sulfoxide/trimethylamine N-oxide reductase</fullName>
        <ecNumber evidence="5">1.7.2.3</ecNumber>
    </submittedName>
</protein>
<dbReference type="PANTHER" id="PTHR43742:SF10">
    <property type="entry name" value="TRIMETHYLAMINE-N-OXIDE REDUCTASE 2"/>
    <property type="match status" value="1"/>
</dbReference>
<dbReference type="InterPro" id="IPR050612">
    <property type="entry name" value="Prok_Mopterin_Oxidored"/>
</dbReference>
<sequence length="101" mass="10859">MRGLSDGDVVRVHNNRGQILAGLKISKNIRQGVIRINEGGWFYPLNPGEIGSLCRYGDVNILMTGLATSRLSQGNCGHTGKAEVERFKGTLPPVTVLSQPG</sequence>
<dbReference type="GO" id="GO:0009061">
    <property type="term" value="P:anaerobic respiration"/>
    <property type="evidence" value="ECO:0007669"/>
    <property type="project" value="TreeGrafter"/>
</dbReference>
<dbReference type="Gene3D" id="2.40.40.20">
    <property type="match status" value="1"/>
</dbReference>
<evidence type="ECO:0000256" key="3">
    <source>
        <dbReference type="ARBA" id="ARBA00023002"/>
    </source>
</evidence>
<reference evidence="5 6" key="1">
    <citation type="submission" date="2017-01" db="EMBL/GenBank/DDBJ databases">
        <title>Genome sequence of Rhodoferax antarcticus ANT.BR, a psychrophilic purple nonsulfur bacterium from an Antarctic microbial mat.</title>
        <authorList>
            <person name="Baker J."/>
            <person name="Riester C."/>
            <person name="Skinner B."/>
            <person name="Newell A."/>
            <person name="Swingley W."/>
            <person name="Madigan M."/>
            <person name="Jung D."/>
            <person name="Asao M."/>
            <person name="Chen M."/>
            <person name="Loughlin P."/>
            <person name="Pan H."/>
            <person name="Lin S."/>
            <person name="Li N."/>
            <person name="Shaw J."/>
            <person name="Prado M."/>
            <person name="Sherman C."/>
            <person name="Li X."/>
            <person name="Tang J."/>
            <person name="Blankenship R."/>
            <person name="Zhao T."/>
            <person name="Touchman J."/>
            <person name="Sattley M."/>
        </authorList>
    </citation>
    <scope>NUCLEOTIDE SEQUENCE [LARGE SCALE GENOMIC DNA]</scope>
    <source>
        <strain evidence="5 6">ANT.BR</strain>
    </source>
</reference>
<evidence type="ECO:0000313" key="6">
    <source>
        <dbReference type="Proteomes" id="UP000185911"/>
    </source>
</evidence>
<dbReference type="Proteomes" id="UP000185911">
    <property type="component" value="Unassembled WGS sequence"/>
</dbReference>
<dbReference type="GO" id="GO:0050626">
    <property type="term" value="F:trimethylamine-N-oxide reductase (cytochrome c) activity"/>
    <property type="evidence" value="ECO:0007669"/>
    <property type="project" value="UniProtKB-EC"/>
</dbReference>
<evidence type="ECO:0000256" key="1">
    <source>
        <dbReference type="ARBA" id="ARBA00001942"/>
    </source>
</evidence>
<dbReference type="InterPro" id="IPR009010">
    <property type="entry name" value="Asp_de-COase-like_dom_sf"/>
</dbReference>
<comment type="caution">
    <text evidence="5">The sequence shown here is derived from an EMBL/GenBank/DDBJ whole genome shotgun (WGS) entry which is preliminary data.</text>
</comment>
<evidence type="ECO:0000256" key="2">
    <source>
        <dbReference type="ARBA" id="ARBA00022505"/>
    </source>
</evidence>
<dbReference type="GO" id="GO:0043546">
    <property type="term" value="F:molybdopterin cofactor binding"/>
    <property type="evidence" value="ECO:0007669"/>
    <property type="project" value="InterPro"/>
</dbReference>